<dbReference type="InterPro" id="IPR024448">
    <property type="entry name" value="XylT_C"/>
</dbReference>
<feature type="compositionally biased region" description="Polar residues" evidence="19">
    <location>
        <begin position="125"/>
        <end position="137"/>
    </location>
</feature>
<evidence type="ECO:0000256" key="8">
    <source>
        <dbReference type="ARBA" id="ARBA00015604"/>
    </source>
</evidence>
<feature type="transmembrane region" description="Helical" evidence="20">
    <location>
        <begin position="17"/>
        <end position="36"/>
    </location>
</feature>
<evidence type="ECO:0000256" key="3">
    <source>
        <dbReference type="ARBA" id="ARBA00004840"/>
    </source>
</evidence>
<gene>
    <name evidence="22" type="primary">XYLT1</name>
    <name evidence="22" type="synonym">LOC115147275</name>
</gene>
<reference evidence="22" key="2">
    <citation type="submission" date="2025-09" db="UniProtKB">
        <authorList>
            <consortium name="Ensembl"/>
        </authorList>
    </citation>
    <scope>IDENTIFICATION</scope>
</reference>
<feature type="region of interest" description="Disordered" evidence="19">
    <location>
        <begin position="81"/>
        <end position="169"/>
    </location>
</feature>
<evidence type="ECO:0000256" key="16">
    <source>
        <dbReference type="ARBA" id="ARBA00030536"/>
    </source>
</evidence>
<feature type="compositionally biased region" description="Basic and acidic residues" evidence="19">
    <location>
        <begin position="107"/>
        <end position="123"/>
    </location>
</feature>
<dbReference type="PANTHER" id="PTHR46025">
    <property type="entry name" value="XYLOSYLTRANSFERASE OXT"/>
    <property type="match status" value="1"/>
</dbReference>
<comment type="subunit">
    <text evidence="6">Monomer.</text>
</comment>
<dbReference type="OMA" id="RECFCGF"/>
<keyword evidence="12" id="KW-0333">Golgi apparatus</keyword>
<evidence type="ECO:0000256" key="5">
    <source>
        <dbReference type="ARBA" id="ARBA00010195"/>
    </source>
</evidence>
<dbReference type="InParanoid" id="A0A674CEZ8"/>
<evidence type="ECO:0000256" key="18">
    <source>
        <dbReference type="ARBA" id="ARBA00047847"/>
    </source>
</evidence>
<evidence type="ECO:0000256" key="11">
    <source>
        <dbReference type="ARBA" id="ARBA00022723"/>
    </source>
</evidence>
<comment type="catalytic activity">
    <reaction evidence="18">
        <text>UDP-alpha-D-xylose + L-seryl-[protein] = 3-O-(beta-D-xylosyl)-L-seryl-[protein] + UDP + H(+)</text>
        <dbReference type="Rhea" id="RHEA:50192"/>
        <dbReference type="Rhea" id="RHEA-COMP:9863"/>
        <dbReference type="Rhea" id="RHEA-COMP:12567"/>
        <dbReference type="ChEBI" id="CHEBI:15378"/>
        <dbReference type="ChEBI" id="CHEBI:29999"/>
        <dbReference type="ChEBI" id="CHEBI:57632"/>
        <dbReference type="ChEBI" id="CHEBI:58223"/>
        <dbReference type="ChEBI" id="CHEBI:132085"/>
        <dbReference type="EC" id="2.4.2.26"/>
    </reaction>
</comment>
<evidence type="ECO:0000256" key="1">
    <source>
        <dbReference type="ARBA" id="ARBA00001968"/>
    </source>
</evidence>
<keyword evidence="20" id="KW-0812">Transmembrane</keyword>
<evidence type="ECO:0000259" key="21">
    <source>
        <dbReference type="Pfam" id="PF12529"/>
    </source>
</evidence>
<dbReference type="EC" id="2.4.2.26" evidence="7"/>
<feature type="domain" description="Xylosyltransferase C-terminal" evidence="21">
    <location>
        <begin position="617"/>
        <end position="798"/>
    </location>
</feature>
<keyword evidence="23" id="KW-1185">Reference proteome</keyword>
<evidence type="ECO:0000256" key="9">
    <source>
        <dbReference type="ARBA" id="ARBA00022676"/>
    </source>
</evidence>
<dbReference type="GO" id="GO:0046872">
    <property type="term" value="F:metal ion binding"/>
    <property type="evidence" value="ECO:0007669"/>
    <property type="project" value="UniProtKB-KW"/>
</dbReference>
<comment type="cofactor">
    <cofactor evidence="1">
        <name>a divalent metal cation</name>
        <dbReference type="ChEBI" id="CHEBI:60240"/>
    </cofactor>
</comment>
<dbReference type="Pfam" id="PF12529">
    <property type="entry name" value="Xylo_C"/>
    <property type="match status" value="1"/>
</dbReference>
<dbReference type="InterPro" id="IPR003406">
    <property type="entry name" value="Glyco_trans_14"/>
</dbReference>
<comment type="subcellular location">
    <subcellularLocation>
        <location evidence="2">Golgi apparatus membrane</location>
        <topology evidence="2">Single-pass type II membrane protein</topology>
    </subcellularLocation>
</comment>
<reference evidence="22" key="1">
    <citation type="submission" date="2025-08" db="UniProtKB">
        <authorList>
            <consortium name="Ensembl"/>
        </authorList>
    </citation>
    <scope>IDENTIFICATION</scope>
</reference>
<feature type="region of interest" description="Disordered" evidence="19">
    <location>
        <begin position="188"/>
        <end position="249"/>
    </location>
</feature>
<dbReference type="Proteomes" id="UP000472277">
    <property type="component" value="Chromosome 14"/>
</dbReference>
<dbReference type="UniPathway" id="UPA00756"/>
<evidence type="ECO:0000256" key="6">
    <source>
        <dbReference type="ARBA" id="ARBA00011245"/>
    </source>
</evidence>
<evidence type="ECO:0000256" key="14">
    <source>
        <dbReference type="ARBA" id="ARBA00023157"/>
    </source>
</evidence>
<dbReference type="Pfam" id="PF02485">
    <property type="entry name" value="Branch"/>
    <property type="match status" value="1"/>
</dbReference>
<sequence length="969" mass="109561">MVGGSCARRLARRSRSALIAALTVLLVQTLIVWNFSSLDSGEERENGGGVASNMREKRDRVGGGGYKGSSEYMKREVQLQHHPPQVKGTVRHIQQPDGYYSHRPKEKVRVDSNNENSVPKDFENIDNSNFGARSQPQRQPPGGANSNKHRERLQEKAHAEQATWKDNAPILSRSSNEVLQYGRAVAQNGSLPVGPKAVGAGVGSRNHHSRSSQPQSQDQAQTYPQSQSHPQTQHRHQHPHQTRKQATVAPLEVVYDQPPKCEISGKEAISALSRAKTKECRQQIAEVYCRHKEGQLMPEKVTRYCPIEGKANANVAWEEDSSEGPPSAPVRIAFVLVVHGRASRQFQRLFKAIYHTSHYYYIHIDQRSNYLHRQVQDLASQYPNVRVTPWRMATIWGGASLLTMYLRSMADLITMTDWSWDFFINLSASDYPIRTNSQLVAFLSKYRDMNFIKSHGRDNARFIRKQGLDRLFFECDTHMWRLGDRKIPEGISVDGGSDWFLLNRPFVEYVINSQDDLVTNMKRFYTYTLLPAESFFHTVLENSAHCESMVDNNLRITNWNRKLGCKCQYKHIVDWCGCSPNDFKPADFHRFQQTARPTFFARKFEASVNQEIVNQLDGYLFGPMPQGTPGLQAYWESAFDEADGVATLSDTQLTLYHAFARMGLARAAASLQGDPKDDSCRYFPMGHPVSVHLYFLSDQFQGYLVKHHATNLATSKLETLETWVMPRKTYKVATPPSTFTRLQFAEIGTEWDAKERMFRNFGGLMGPMDETVGMQRWSKGPNVTVTVVWIDPTNVIAATYDILIDASAEYTHYRPPLNQPLRPGVWTIRVLHHWSPVAETRFLISPLAYMKHQPIRQEDTLKLHNGPAKNSYMEQSFHGLNPVLNVPVHLGQVEQAKRNAALTGPALEHWVDGLVGAMWEAGDVCSTSMTGGPGTSCPVMQTCAKTPWSSLSPDPKSQLVPPHADGRIR</sequence>
<comment type="pathway">
    <text evidence="3">Glycan metabolism; chondroitin sulfate biosynthesis.</text>
</comment>
<dbReference type="OrthoDB" id="2019572at2759"/>
<evidence type="ECO:0000256" key="13">
    <source>
        <dbReference type="ARBA" id="ARBA00023136"/>
    </source>
</evidence>
<evidence type="ECO:0000256" key="17">
    <source>
        <dbReference type="ARBA" id="ARBA00032285"/>
    </source>
</evidence>
<evidence type="ECO:0000256" key="2">
    <source>
        <dbReference type="ARBA" id="ARBA00004323"/>
    </source>
</evidence>
<dbReference type="GO" id="GO:0000139">
    <property type="term" value="C:Golgi membrane"/>
    <property type="evidence" value="ECO:0007669"/>
    <property type="project" value="UniProtKB-SubCell"/>
</dbReference>
<feature type="region of interest" description="Disordered" evidence="19">
    <location>
        <begin position="40"/>
        <end position="69"/>
    </location>
</feature>
<keyword evidence="9" id="KW-0328">Glycosyltransferase</keyword>
<accession>A0A674CEZ8</accession>
<keyword evidence="11" id="KW-0479">Metal-binding</keyword>
<proteinExistence type="inferred from homology"/>
<name>A0A674CEZ8_SALTR</name>
<feature type="compositionally biased region" description="Basic residues" evidence="19">
    <location>
        <begin position="232"/>
        <end position="243"/>
    </location>
</feature>
<dbReference type="GeneTree" id="ENSGT00940000157381"/>
<comment type="pathway">
    <text evidence="4">Glycan metabolism; heparan sulfate biosynthesis.</text>
</comment>
<dbReference type="UniPathway" id="UPA00755"/>
<protein>
    <recommendedName>
        <fullName evidence="8">Xylosyltransferase 1</fullName>
        <ecNumber evidence="7">2.4.2.26</ecNumber>
    </recommendedName>
    <alternativeName>
        <fullName evidence="16">Peptide O-xylosyltransferase 1</fullName>
    </alternativeName>
    <alternativeName>
        <fullName evidence="17">Xylosyltransferase I</fullName>
    </alternativeName>
</protein>
<feature type="region of interest" description="Disordered" evidence="19">
    <location>
        <begin position="946"/>
        <end position="969"/>
    </location>
</feature>
<evidence type="ECO:0000256" key="10">
    <source>
        <dbReference type="ARBA" id="ARBA00022679"/>
    </source>
</evidence>
<dbReference type="InterPro" id="IPR043538">
    <property type="entry name" value="XYLT"/>
</dbReference>
<organism evidence="22 23">
    <name type="scientific">Salmo trutta</name>
    <name type="common">Brown trout</name>
    <dbReference type="NCBI Taxonomy" id="8032"/>
    <lineage>
        <taxon>Eukaryota</taxon>
        <taxon>Metazoa</taxon>
        <taxon>Chordata</taxon>
        <taxon>Craniata</taxon>
        <taxon>Vertebrata</taxon>
        <taxon>Euteleostomi</taxon>
        <taxon>Actinopterygii</taxon>
        <taxon>Neopterygii</taxon>
        <taxon>Teleostei</taxon>
        <taxon>Protacanthopterygii</taxon>
        <taxon>Salmoniformes</taxon>
        <taxon>Salmonidae</taxon>
        <taxon>Salmoninae</taxon>
        <taxon>Salmo</taxon>
    </lineage>
</organism>
<evidence type="ECO:0000256" key="20">
    <source>
        <dbReference type="SAM" id="Phobius"/>
    </source>
</evidence>
<evidence type="ECO:0000313" key="23">
    <source>
        <dbReference type="Proteomes" id="UP000472277"/>
    </source>
</evidence>
<evidence type="ECO:0000256" key="19">
    <source>
        <dbReference type="SAM" id="MobiDB-lite"/>
    </source>
</evidence>
<dbReference type="Ensembl" id="ENSSTUT00000087591.1">
    <property type="protein sequence ID" value="ENSSTUP00000082330.1"/>
    <property type="gene ID" value="ENSSTUG00000036044.1"/>
</dbReference>
<keyword evidence="14" id="KW-1015">Disulfide bond</keyword>
<dbReference type="AlphaFoldDB" id="A0A674CEZ8"/>
<evidence type="ECO:0000256" key="4">
    <source>
        <dbReference type="ARBA" id="ARBA00005093"/>
    </source>
</evidence>
<evidence type="ECO:0000256" key="15">
    <source>
        <dbReference type="ARBA" id="ARBA00023180"/>
    </source>
</evidence>
<dbReference type="PANTHER" id="PTHR46025:SF2">
    <property type="entry name" value="XYLOSYLTRANSFERASE 1"/>
    <property type="match status" value="1"/>
</dbReference>
<comment type="similarity">
    <text evidence="5">Belongs to the glycosyltransferase 14 family. XylT subfamily.</text>
</comment>
<evidence type="ECO:0000256" key="7">
    <source>
        <dbReference type="ARBA" id="ARBA00011972"/>
    </source>
</evidence>
<keyword evidence="15" id="KW-0325">Glycoprotein</keyword>
<evidence type="ECO:0000256" key="12">
    <source>
        <dbReference type="ARBA" id="ARBA00023034"/>
    </source>
</evidence>
<dbReference type="GO" id="GO:0015012">
    <property type="term" value="P:heparan sulfate proteoglycan biosynthetic process"/>
    <property type="evidence" value="ECO:0007669"/>
    <property type="project" value="UniProtKB-UniPathway"/>
</dbReference>
<evidence type="ECO:0000313" key="22">
    <source>
        <dbReference type="Ensembl" id="ENSSTUP00000082330.1"/>
    </source>
</evidence>
<keyword evidence="20" id="KW-1133">Transmembrane helix</keyword>
<dbReference type="GO" id="GO:0050650">
    <property type="term" value="P:chondroitin sulfate proteoglycan biosynthetic process"/>
    <property type="evidence" value="ECO:0007669"/>
    <property type="project" value="TreeGrafter"/>
</dbReference>
<feature type="compositionally biased region" description="Polar residues" evidence="19">
    <location>
        <begin position="211"/>
        <end position="224"/>
    </location>
</feature>
<keyword evidence="13 20" id="KW-0472">Membrane</keyword>
<dbReference type="KEGG" id="stru:115147275"/>
<keyword evidence="10" id="KW-0808">Transferase</keyword>
<dbReference type="GO" id="GO:0030158">
    <property type="term" value="F:protein xylosyltransferase activity"/>
    <property type="evidence" value="ECO:0007669"/>
    <property type="project" value="UniProtKB-EC"/>
</dbReference>